<reference evidence="2 3" key="1">
    <citation type="journal article" date="2016" name="BMC Genomics">
        <title>Comparative genomics reveals Cyclospora cayetanensis possesses coccidia-like metabolism and invasion components but unique surface antigens.</title>
        <authorList>
            <person name="Liu S."/>
            <person name="Wang L."/>
            <person name="Zheng H."/>
            <person name="Xu Z."/>
            <person name="Roellig D.M."/>
            <person name="Li N."/>
            <person name="Frace M.A."/>
            <person name="Tang K."/>
            <person name="Arrowood M.J."/>
            <person name="Moss D.M."/>
            <person name="Zhang L."/>
            <person name="Feng Y."/>
            <person name="Xiao L."/>
        </authorList>
    </citation>
    <scope>NUCLEOTIDE SEQUENCE [LARGE SCALE GENOMIC DNA]</scope>
    <source>
        <strain evidence="2 3">CHN_HEN01</strain>
    </source>
</reference>
<dbReference type="Proteomes" id="UP000095192">
    <property type="component" value="Unassembled WGS sequence"/>
</dbReference>
<organism evidence="2 3">
    <name type="scientific">Cyclospora cayetanensis</name>
    <dbReference type="NCBI Taxonomy" id="88456"/>
    <lineage>
        <taxon>Eukaryota</taxon>
        <taxon>Sar</taxon>
        <taxon>Alveolata</taxon>
        <taxon>Apicomplexa</taxon>
        <taxon>Conoidasida</taxon>
        <taxon>Coccidia</taxon>
        <taxon>Eucoccidiorida</taxon>
        <taxon>Eimeriorina</taxon>
        <taxon>Eimeriidae</taxon>
        <taxon>Cyclospora</taxon>
    </lineage>
</organism>
<evidence type="ECO:0000313" key="2">
    <source>
        <dbReference type="EMBL" id="OEH79141.1"/>
    </source>
</evidence>
<feature type="signal peptide" evidence="1">
    <location>
        <begin position="1"/>
        <end position="20"/>
    </location>
</feature>
<evidence type="ECO:0000256" key="1">
    <source>
        <dbReference type="SAM" id="SignalP"/>
    </source>
</evidence>
<sequence length="413" mass="45690">MDKQELLLELLLCGVAAVRGAASLRQQKRRRSAFWVSFLRGPLYAGSVRVPCESPSPGGAVEGTAESPHTKRWRELSLAEVLQKLLQHLPRSRPLFSFGTESFSGTSATDALKRALNVDQDTAILVGQQLLDLDVWCEVPYGKNYTFECTDSREYALQLRLLGNVFNFLFRWCKPAASPLPLLQHLLKGTLDLFGAHLSADRVDLAAVCADQRSLDLFVNCCELQQVDLQALQTHNQQKAFFLNLYHLTHRLALLQKSSTEFFVATSGPPLGSTSLSSFPISAGALPLKQFEELTLAVRVFLSDPKNFQFADGGRSLRLSQLLETFQGDFGSTQREAIAYLLPFLNGSESEMLRQLLQMEGPRSSRGSSGGIAEAVVGGFLRLFGGLKVSYSPVDWQSPFLPHKPFDSRGHIL</sequence>
<keyword evidence="3" id="KW-1185">Reference proteome</keyword>
<dbReference type="VEuPathDB" id="ToxoDB:LOC34620040"/>
<accession>A0A1D3D6R0</accession>
<dbReference type="PANTHER" id="PTHR46361">
    <property type="entry name" value="ELECTRON CARRIER/ PROTEIN DISULFIDE OXIDOREDUCTASE"/>
    <property type="match status" value="1"/>
</dbReference>
<comment type="caution">
    <text evidence="2">The sequence shown here is derived from an EMBL/GenBank/DDBJ whole genome shotgun (WGS) entry which is preliminary data.</text>
</comment>
<dbReference type="PANTHER" id="PTHR46361:SF3">
    <property type="entry name" value="ELECTRON CARRIER_ PROTEIN DISULFIDE OXIDOREDUCTASE"/>
    <property type="match status" value="1"/>
</dbReference>
<gene>
    <name evidence="2" type="ORF">cyc_03332</name>
</gene>
<dbReference type="AlphaFoldDB" id="A0A1D3D6R0"/>
<keyword evidence="1" id="KW-0732">Signal</keyword>
<dbReference type="VEuPathDB" id="ToxoDB:cyc_03332"/>
<protein>
    <submittedName>
        <fullName evidence="2">Guanine nucleotide exchange related protein</fullName>
    </submittedName>
</protein>
<evidence type="ECO:0000313" key="3">
    <source>
        <dbReference type="Proteomes" id="UP000095192"/>
    </source>
</evidence>
<proteinExistence type="predicted"/>
<name>A0A1D3D6R0_9EIME</name>
<dbReference type="EMBL" id="JROU02000474">
    <property type="protein sequence ID" value="OEH79141.1"/>
    <property type="molecule type" value="Genomic_DNA"/>
</dbReference>
<feature type="chain" id="PRO_5008914197" evidence="1">
    <location>
        <begin position="21"/>
        <end position="413"/>
    </location>
</feature>
<dbReference type="InParanoid" id="A0A1D3D6R0"/>